<evidence type="ECO:0000256" key="2">
    <source>
        <dbReference type="ARBA" id="ARBA00022777"/>
    </source>
</evidence>
<keyword evidence="2" id="KW-0418">Kinase</keyword>
<dbReference type="Pfam" id="PF08544">
    <property type="entry name" value="GHMP_kinases_C"/>
    <property type="match status" value="1"/>
</dbReference>
<name>A0A4R6RKG5_9HYPH</name>
<dbReference type="NCBIfam" id="TIGR00144">
    <property type="entry name" value="beta_RFAP_syn"/>
    <property type="match status" value="1"/>
</dbReference>
<dbReference type="InterPro" id="IPR004422">
    <property type="entry name" value="RFAP_synthase"/>
</dbReference>
<dbReference type="InterPro" id="IPR020568">
    <property type="entry name" value="Ribosomal_Su5_D2-typ_SF"/>
</dbReference>
<feature type="domain" description="GHMP kinase N-terminal" evidence="3">
    <location>
        <begin position="72"/>
        <end position="151"/>
    </location>
</feature>
<dbReference type="PANTHER" id="PTHR20861">
    <property type="entry name" value="HOMOSERINE/4-DIPHOSPHOCYTIDYL-2-C-METHYL-D-ERYTHRITOL KINASE"/>
    <property type="match status" value="1"/>
</dbReference>
<evidence type="ECO:0000313" key="5">
    <source>
        <dbReference type="EMBL" id="TDP86595.1"/>
    </source>
</evidence>
<organism evidence="5 6">
    <name type="scientific">Oharaeibacter diazotrophicus</name>
    <dbReference type="NCBI Taxonomy" id="1920512"/>
    <lineage>
        <taxon>Bacteria</taxon>
        <taxon>Pseudomonadati</taxon>
        <taxon>Pseudomonadota</taxon>
        <taxon>Alphaproteobacteria</taxon>
        <taxon>Hyphomicrobiales</taxon>
        <taxon>Pleomorphomonadaceae</taxon>
        <taxon>Oharaeibacter</taxon>
    </lineage>
</organism>
<evidence type="ECO:0000259" key="4">
    <source>
        <dbReference type="Pfam" id="PF08544"/>
    </source>
</evidence>
<keyword evidence="1" id="KW-0808">Transferase</keyword>
<dbReference type="InterPro" id="IPR014721">
    <property type="entry name" value="Ribsml_uS5_D2-typ_fold_subgr"/>
</dbReference>
<keyword evidence="6" id="KW-1185">Reference proteome</keyword>
<dbReference type="Gene3D" id="3.30.230.10">
    <property type="match status" value="1"/>
</dbReference>
<dbReference type="GO" id="GO:0016301">
    <property type="term" value="F:kinase activity"/>
    <property type="evidence" value="ECO:0007669"/>
    <property type="project" value="UniProtKB-KW"/>
</dbReference>
<gene>
    <name evidence="5" type="ORF">EDD54_0474</name>
</gene>
<dbReference type="PIRSF" id="PIRSF004884">
    <property type="entry name" value="Sugar_kin_arch"/>
    <property type="match status" value="1"/>
</dbReference>
<comment type="caution">
    <text evidence="5">The sequence shown here is derived from an EMBL/GenBank/DDBJ whole genome shotgun (WGS) entry which is preliminary data.</text>
</comment>
<dbReference type="Pfam" id="PF00288">
    <property type="entry name" value="GHMP_kinases_N"/>
    <property type="match status" value="1"/>
</dbReference>
<dbReference type="InterPro" id="IPR013750">
    <property type="entry name" value="GHMP_kinase_C_dom"/>
</dbReference>
<proteinExistence type="predicted"/>
<sequence>MQGSDEEGRTGGDAMEVAVRAPARLHLGLIDMNGSLGRRFGSIGLAVDRPSFAMTIRRADSLTAEGPEAARALRYAEEAAAFHGIPARGAITVTEVMPAHAGFGSGTQIALAMAVALGRLAGIAVDPATVGGALERGARSGIGVAAFLAGGFVVDGGRRPGGGVPPVIARLPFPEDWRVVLMLDDAHVGVHGAEEVEAFRTLAPMADDAVAHLCRLVLIRLLPGLAEADLGSVGDALTEIQARIGDHFAPAQGGRRFASPKVAAALEAAAAAGAAGVGQSSWGPTGFALVGSEAAADNLIDTVVRNCHTASGLRFLVARGRNRGASVDVLA</sequence>
<dbReference type="SUPFAM" id="SSF54211">
    <property type="entry name" value="Ribosomal protein S5 domain 2-like"/>
    <property type="match status" value="1"/>
</dbReference>
<reference evidence="5 6" key="1">
    <citation type="submission" date="2019-03" db="EMBL/GenBank/DDBJ databases">
        <title>Genomic Encyclopedia of Type Strains, Phase IV (KMG-IV): sequencing the most valuable type-strain genomes for metagenomic binning, comparative biology and taxonomic classification.</title>
        <authorList>
            <person name="Goeker M."/>
        </authorList>
    </citation>
    <scope>NUCLEOTIDE SEQUENCE [LARGE SCALE GENOMIC DNA]</scope>
    <source>
        <strain evidence="5 6">DSM 102969</strain>
    </source>
</reference>
<dbReference type="PANTHER" id="PTHR20861:SF6">
    <property type="entry name" value="BETA-RIBOFURANOSYLPHENOL 5'-PHOSPHATE SYNTHASE"/>
    <property type="match status" value="1"/>
</dbReference>
<evidence type="ECO:0000256" key="1">
    <source>
        <dbReference type="ARBA" id="ARBA00022679"/>
    </source>
</evidence>
<evidence type="ECO:0000313" key="6">
    <source>
        <dbReference type="Proteomes" id="UP000294547"/>
    </source>
</evidence>
<dbReference type="EMBL" id="SNXY01000006">
    <property type="protein sequence ID" value="TDP86595.1"/>
    <property type="molecule type" value="Genomic_DNA"/>
</dbReference>
<protein>
    <submittedName>
        <fullName evidence="5">Beta-RFAP synthase</fullName>
    </submittedName>
</protein>
<feature type="domain" description="GHMP kinase C-terminal" evidence="4">
    <location>
        <begin position="222"/>
        <end position="306"/>
    </location>
</feature>
<dbReference type="RefSeq" id="WP_245515620.1">
    <property type="nucleotide sequence ID" value="NZ_BSPM01000008.1"/>
</dbReference>
<dbReference type="InterPro" id="IPR006204">
    <property type="entry name" value="GHMP_kinase_N_dom"/>
</dbReference>
<accession>A0A4R6RKG5</accession>
<dbReference type="Proteomes" id="UP000294547">
    <property type="component" value="Unassembled WGS sequence"/>
</dbReference>
<dbReference type="GO" id="GO:0005524">
    <property type="term" value="F:ATP binding"/>
    <property type="evidence" value="ECO:0007669"/>
    <property type="project" value="InterPro"/>
</dbReference>
<dbReference type="AlphaFoldDB" id="A0A4R6RKG5"/>
<evidence type="ECO:0000259" key="3">
    <source>
        <dbReference type="Pfam" id="PF00288"/>
    </source>
</evidence>